<dbReference type="SMART" id="SM00640">
    <property type="entry name" value="Glyco_32"/>
    <property type="match status" value="1"/>
</dbReference>
<dbReference type="InterPro" id="IPR001362">
    <property type="entry name" value="Glyco_hydro_32"/>
</dbReference>
<evidence type="ECO:0000259" key="8">
    <source>
        <dbReference type="Pfam" id="PF00251"/>
    </source>
</evidence>
<keyword evidence="11" id="KW-1185">Reference proteome</keyword>
<dbReference type="Gene3D" id="2.60.120.560">
    <property type="entry name" value="Exo-inulinase, domain 1"/>
    <property type="match status" value="1"/>
</dbReference>
<proteinExistence type="inferred from homology"/>
<gene>
    <name evidence="10" type="ORF">RND71_013576</name>
</gene>
<dbReference type="FunFam" id="3.40.1120.10:FF:000001">
    <property type="entry name" value="Ribosomal protein L15"/>
    <property type="match status" value="1"/>
</dbReference>
<evidence type="ECO:0000259" key="9">
    <source>
        <dbReference type="Pfam" id="PF08244"/>
    </source>
</evidence>
<evidence type="ECO:0000313" key="10">
    <source>
        <dbReference type="EMBL" id="KAK4365696.1"/>
    </source>
</evidence>
<dbReference type="Proteomes" id="UP001291623">
    <property type="component" value="Unassembled WGS sequence"/>
</dbReference>
<feature type="domain" description="Glycosyl hydrolase family 32 C-terminal" evidence="9">
    <location>
        <begin position="474"/>
        <end position="669"/>
    </location>
</feature>
<dbReference type="SUPFAM" id="SSF49899">
    <property type="entry name" value="Concanavalin A-like lectins/glucanases"/>
    <property type="match status" value="1"/>
</dbReference>
<dbReference type="GO" id="GO:0005975">
    <property type="term" value="P:carbohydrate metabolic process"/>
    <property type="evidence" value="ECO:0007669"/>
    <property type="project" value="InterPro"/>
</dbReference>
<dbReference type="InterPro" id="IPR013320">
    <property type="entry name" value="ConA-like_dom_sf"/>
</dbReference>
<dbReference type="PANTHER" id="PTHR31953">
    <property type="entry name" value="BETA-FRUCTOFURANOSIDASE, INSOLUBLE ISOENZYME CWINV1-RELATED"/>
    <property type="match status" value="1"/>
</dbReference>
<dbReference type="GO" id="GO:0004553">
    <property type="term" value="F:hydrolase activity, hydrolyzing O-glycosyl compounds"/>
    <property type="evidence" value="ECO:0007669"/>
    <property type="project" value="InterPro"/>
</dbReference>
<dbReference type="GO" id="GO:0003729">
    <property type="term" value="F:mRNA binding"/>
    <property type="evidence" value="ECO:0007669"/>
    <property type="project" value="UniProtKB-ARBA"/>
</dbReference>
<dbReference type="InterPro" id="IPR020925">
    <property type="entry name" value="Ribosomal_eL15_CS"/>
</dbReference>
<protein>
    <recommendedName>
        <fullName evidence="12">Ribosomal protein L15</fullName>
    </recommendedName>
</protein>
<accession>A0AAE1VJ50</accession>
<feature type="domain" description="Glycosyl hydrolase family 32 N-terminal" evidence="8">
    <location>
        <begin position="168"/>
        <end position="471"/>
    </location>
</feature>
<dbReference type="InterPro" id="IPR012678">
    <property type="entry name" value="Ribosomal_uL23/eL15/eS24_sf"/>
</dbReference>
<dbReference type="InterPro" id="IPR013189">
    <property type="entry name" value="Glyco_hydro_32_C"/>
</dbReference>
<dbReference type="FunFam" id="2.60.120.560:FF:000002">
    <property type="entry name" value="Beta-fructofuranosidase, insoluble isoenzyme CWINV1"/>
    <property type="match status" value="1"/>
</dbReference>
<dbReference type="GO" id="GO:1990904">
    <property type="term" value="C:ribonucleoprotein complex"/>
    <property type="evidence" value="ECO:0007669"/>
    <property type="project" value="UniProtKB-KW"/>
</dbReference>
<dbReference type="Pfam" id="PF08244">
    <property type="entry name" value="Glyco_hydro_32C"/>
    <property type="match status" value="1"/>
</dbReference>
<dbReference type="Gene3D" id="3.40.1120.10">
    <property type="entry name" value="Ribosomal protein l15e"/>
    <property type="match status" value="1"/>
</dbReference>
<comment type="caution">
    <text evidence="10">The sequence shown here is derived from an EMBL/GenBank/DDBJ whole genome shotgun (WGS) entry which is preliminary data.</text>
</comment>
<reference evidence="10" key="1">
    <citation type="submission" date="2023-12" db="EMBL/GenBank/DDBJ databases">
        <title>Genome assembly of Anisodus tanguticus.</title>
        <authorList>
            <person name="Wang Y.-J."/>
        </authorList>
    </citation>
    <scope>NUCLEOTIDE SEQUENCE</scope>
    <source>
        <strain evidence="10">KB-2021</strain>
        <tissue evidence="10">Leaf</tissue>
    </source>
</reference>
<dbReference type="InterPro" id="IPR023296">
    <property type="entry name" value="Glyco_hydro_beta-prop_sf"/>
</dbReference>
<dbReference type="GO" id="GO:0006412">
    <property type="term" value="P:translation"/>
    <property type="evidence" value="ECO:0007669"/>
    <property type="project" value="InterPro"/>
</dbReference>
<dbReference type="InterPro" id="IPR050551">
    <property type="entry name" value="Fructan_Metab_Enzymes"/>
</dbReference>
<keyword evidence="5" id="KW-0687">Ribonucleoprotein</keyword>
<dbReference type="SUPFAM" id="SSF75005">
    <property type="entry name" value="Arabinanase/levansucrase/invertase"/>
    <property type="match status" value="1"/>
</dbReference>
<keyword evidence="3 7" id="KW-0378">Hydrolase</keyword>
<dbReference type="InterPro" id="IPR000439">
    <property type="entry name" value="Ribosomal_eL15"/>
</dbReference>
<dbReference type="GO" id="GO:0005840">
    <property type="term" value="C:ribosome"/>
    <property type="evidence" value="ECO:0007669"/>
    <property type="project" value="UniProtKB-KW"/>
</dbReference>
<dbReference type="InterPro" id="IPR024794">
    <property type="entry name" value="Rbsml_eL15_core_dom_sf"/>
</dbReference>
<dbReference type="Pfam" id="PF00251">
    <property type="entry name" value="Glyco_hydro_32N"/>
    <property type="match status" value="1"/>
</dbReference>
<sequence>MGAYTYVSELWRKKQSDVMRFLQRVRCWEYRQLPSIVRVTRPTRPDKARRLGYKAKQGYVVYRVRVKRGGRKRPVSKGIVYGKPTNQGVTQLKFQRSKRSVAEERAGRKLGGLRVLNSYWINEDSTYKYYEVILVDQAHAAIRNDPRINWICNPVHKHRELRGLTSAGPMIYKGIYHLFYQYNPEGAVWGNLHWGHSTSTDLVNWTIHPPALLPSDSYDINGCWSGSATILQDGTPAILYTGRDSQNTELQNLVVPKDPSDPYLVEWVKSLHNPIMTPNEEEKELFRDPSTAWLGRDEIWRVIVGNKREHKGTALLYKSKDFIHWTEADRPLHSSNESTMWECPDFFPVSIEGENGLDTSEIFSGIKHVLKISAFRSFVDYYTIGAYDQRNDIFTPDEGSVDNESGLRLDYGRYYAAKSFFDSAKNRRIVIAWINESTSVDINIIKGWSGLQSFPRKIWLDRAGKQLIQWPIEEIETLRTNQVELQNITLKAGSKREISGVTGAQADVEISFSIPMAMLEQAEVLESNSTDPQEIANQSGSSANTGVGPFGLLVLASNNIEEYTAVFFRIFKKNDKFVVLMGCDQKRSSLGLEYDKTNYGAFLDIDPVTEKLSLRTLIDHSIVESFGGGGKACITTRAYPTLAINDKAHILAFNNGSQDIEVSSLSAWSLKQAQIK</sequence>
<dbReference type="NCBIfam" id="NF003269">
    <property type="entry name" value="PRK04243.1"/>
    <property type="match status" value="1"/>
</dbReference>
<organism evidence="10 11">
    <name type="scientific">Anisodus tanguticus</name>
    <dbReference type="NCBI Taxonomy" id="243964"/>
    <lineage>
        <taxon>Eukaryota</taxon>
        <taxon>Viridiplantae</taxon>
        <taxon>Streptophyta</taxon>
        <taxon>Embryophyta</taxon>
        <taxon>Tracheophyta</taxon>
        <taxon>Spermatophyta</taxon>
        <taxon>Magnoliopsida</taxon>
        <taxon>eudicotyledons</taxon>
        <taxon>Gunneridae</taxon>
        <taxon>Pentapetalae</taxon>
        <taxon>asterids</taxon>
        <taxon>lamiids</taxon>
        <taxon>Solanales</taxon>
        <taxon>Solanaceae</taxon>
        <taxon>Solanoideae</taxon>
        <taxon>Hyoscyameae</taxon>
        <taxon>Anisodus</taxon>
    </lineage>
</organism>
<dbReference type="Gene3D" id="2.115.10.20">
    <property type="entry name" value="Glycosyl hydrolase domain, family 43"/>
    <property type="match status" value="1"/>
</dbReference>
<evidence type="ECO:0000256" key="7">
    <source>
        <dbReference type="RuleBase" id="RU362110"/>
    </source>
</evidence>
<evidence type="ECO:0000256" key="5">
    <source>
        <dbReference type="ARBA" id="ARBA00023274"/>
    </source>
</evidence>
<dbReference type="InterPro" id="IPR013148">
    <property type="entry name" value="Glyco_hydro_32_N"/>
</dbReference>
<evidence type="ECO:0000256" key="2">
    <source>
        <dbReference type="ARBA" id="ARBA00009902"/>
    </source>
</evidence>
<name>A0AAE1VJ50_9SOLA</name>
<evidence type="ECO:0008006" key="12">
    <source>
        <dbReference type="Google" id="ProtNLM"/>
    </source>
</evidence>
<dbReference type="AlphaFoldDB" id="A0AAE1VJ50"/>
<keyword evidence="4" id="KW-0689">Ribosomal protein</keyword>
<evidence type="ECO:0000313" key="11">
    <source>
        <dbReference type="Proteomes" id="UP001291623"/>
    </source>
</evidence>
<dbReference type="SMART" id="SM01384">
    <property type="entry name" value="Ribosomal_L15e"/>
    <property type="match status" value="1"/>
</dbReference>
<evidence type="ECO:0000256" key="6">
    <source>
        <dbReference type="ARBA" id="ARBA00023295"/>
    </source>
</evidence>
<evidence type="ECO:0000256" key="4">
    <source>
        <dbReference type="ARBA" id="ARBA00022980"/>
    </source>
</evidence>
<dbReference type="GO" id="GO:0003735">
    <property type="term" value="F:structural constituent of ribosome"/>
    <property type="evidence" value="ECO:0007669"/>
    <property type="project" value="InterPro"/>
</dbReference>
<dbReference type="SUPFAM" id="SSF54189">
    <property type="entry name" value="Ribosomal proteins S24e, L23 and L15e"/>
    <property type="match status" value="1"/>
</dbReference>
<comment type="similarity">
    <text evidence="1">Belongs to the eukaryotic ribosomal protein eL15 family.</text>
</comment>
<comment type="similarity">
    <text evidence="2 7">Belongs to the glycosyl hydrolase 32 family.</text>
</comment>
<keyword evidence="6 7" id="KW-0326">Glycosidase</keyword>
<evidence type="ECO:0000256" key="1">
    <source>
        <dbReference type="ARBA" id="ARBA00006857"/>
    </source>
</evidence>
<evidence type="ECO:0000256" key="3">
    <source>
        <dbReference type="ARBA" id="ARBA00022801"/>
    </source>
</evidence>
<dbReference type="CDD" id="cd18624">
    <property type="entry name" value="GH32_Fruct1-like"/>
    <property type="match status" value="1"/>
</dbReference>
<dbReference type="EMBL" id="JAVYJV010000007">
    <property type="protein sequence ID" value="KAK4365696.1"/>
    <property type="molecule type" value="Genomic_DNA"/>
</dbReference>
<dbReference type="PROSITE" id="PS01194">
    <property type="entry name" value="RIBOSOMAL_L15E"/>
    <property type="match status" value="1"/>
</dbReference>